<keyword evidence="4 7" id="KW-0238">DNA-binding</keyword>
<dbReference type="AlphaFoldDB" id="A0A1B8ZGF4"/>
<name>A0A1B8ZGF4_9FLAO</name>
<keyword evidence="3" id="KW-0805">Transcription regulation</keyword>
<dbReference type="SUPFAM" id="SSF52172">
    <property type="entry name" value="CheY-like"/>
    <property type="match status" value="1"/>
</dbReference>
<protein>
    <submittedName>
        <fullName evidence="10">DNA-binding response regulator</fullName>
    </submittedName>
</protein>
<dbReference type="Proteomes" id="UP000092651">
    <property type="component" value="Unassembled WGS sequence"/>
</dbReference>
<evidence type="ECO:0000259" key="8">
    <source>
        <dbReference type="PROSITE" id="PS50110"/>
    </source>
</evidence>
<evidence type="ECO:0000256" key="1">
    <source>
        <dbReference type="ARBA" id="ARBA00022553"/>
    </source>
</evidence>
<dbReference type="GO" id="GO:0006355">
    <property type="term" value="P:regulation of DNA-templated transcription"/>
    <property type="evidence" value="ECO:0007669"/>
    <property type="project" value="InterPro"/>
</dbReference>
<proteinExistence type="predicted"/>
<dbReference type="PANTHER" id="PTHR48111">
    <property type="entry name" value="REGULATOR OF RPOS"/>
    <property type="match status" value="1"/>
</dbReference>
<dbReference type="Gene3D" id="1.10.10.10">
    <property type="entry name" value="Winged helix-like DNA-binding domain superfamily/Winged helix DNA-binding domain"/>
    <property type="match status" value="1"/>
</dbReference>
<dbReference type="GO" id="GO:0000156">
    <property type="term" value="F:phosphorelay response regulator activity"/>
    <property type="evidence" value="ECO:0007669"/>
    <property type="project" value="TreeGrafter"/>
</dbReference>
<keyword evidence="2" id="KW-0902">Two-component regulatory system</keyword>
<dbReference type="InterPro" id="IPR039420">
    <property type="entry name" value="WalR-like"/>
</dbReference>
<dbReference type="Pfam" id="PF00072">
    <property type="entry name" value="Response_reg"/>
    <property type="match status" value="1"/>
</dbReference>
<dbReference type="SUPFAM" id="SSF46894">
    <property type="entry name" value="C-terminal effector domain of the bipartite response regulators"/>
    <property type="match status" value="1"/>
</dbReference>
<dbReference type="GO" id="GO:0000976">
    <property type="term" value="F:transcription cis-regulatory region binding"/>
    <property type="evidence" value="ECO:0007669"/>
    <property type="project" value="TreeGrafter"/>
</dbReference>
<reference evidence="10 11" key="1">
    <citation type="submission" date="2016-07" db="EMBL/GenBank/DDBJ databases">
        <authorList>
            <person name="Jeong J.-J."/>
            <person name="Kim D.W."/>
            <person name="Sang M.K."/>
            <person name="Choi I.-G."/>
            <person name="Kim K.D."/>
        </authorList>
    </citation>
    <scope>NUCLEOTIDE SEQUENCE [LARGE SCALE GENOMIC DNA]</scope>
    <source>
        <strain evidence="10 11">UTM-3</strain>
    </source>
</reference>
<dbReference type="InterPro" id="IPR001867">
    <property type="entry name" value="OmpR/PhoB-type_DNA-bd"/>
</dbReference>
<dbReference type="SMART" id="SM00862">
    <property type="entry name" value="Trans_reg_C"/>
    <property type="match status" value="1"/>
</dbReference>
<dbReference type="PROSITE" id="PS51755">
    <property type="entry name" value="OMPR_PHOB"/>
    <property type="match status" value="1"/>
</dbReference>
<keyword evidence="11" id="KW-1185">Reference proteome</keyword>
<gene>
    <name evidence="10" type="ORF">BBI01_11755</name>
</gene>
<dbReference type="InterPro" id="IPR001789">
    <property type="entry name" value="Sig_transdc_resp-reg_receiver"/>
</dbReference>
<organism evidence="10 11">
    <name type="scientific">Chryseobacterium artocarpi</name>
    <dbReference type="NCBI Taxonomy" id="1414727"/>
    <lineage>
        <taxon>Bacteria</taxon>
        <taxon>Pseudomonadati</taxon>
        <taxon>Bacteroidota</taxon>
        <taxon>Flavobacteriia</taxon>
        <taxon>Flavobacteriales</taxon>
        <taxon>Weeksellaceae</taxon>
        <taxon>Chryseobacterium group</taxon>
        <taxon>Chryseobacterium</taxon>
    </lineage>
</organism>
<dbReference type="OrthoDB" id="9790442at2"/>
<dbReference type="EMBL" id="MAYH01000034">
    <property type="protein sequence ID" value="OCA70617.1"/>
    <property type="molecule type" value="Genomic_DNA"/>
</dbReference>
<evidence type="ECO:0000313" key="10">
    <source>
        <dbReference type="EMBL" id="OCA70617.1"/>
    </source>
</evidence>
<dbReference type="Gene3D" id="3.40.50.2300">
    <property type="match status" value="1"/>
</dbReference>
<evidence type="ECO:0000256" key="4">
    <source>
        <dbReference type="ARBA" id="ARBA00023125"/>
    </source>
</evidence>
<dbReference type="InterPro" id="IPR016032">
    <property type="entry name" value="Sig_transdc_resp-reg_C-effctor"/>
</dbReference>
<feature type="domain" description="Response regulatory" evidence="8">
    <location>
        <begin position="3"/>
        <end position="117"/>
    </location>
</feature>
<feature type="DNA-binding region" description="OmpR/PhoB-type" evidence="7">
    <location>
        <begin position="127"/>
        <end position="225"/>
    </location>
</feature>
<dbReference type="RefSeq" id="WP_065395028.1">
    <property type="nucleotide sequence ID" value="NZ_MAYH01000034.1"/>
</dbReference>
<accession>A0A1B8ZGF4</accession>
<evidence type="ECO:0000313" key="11">
    <source>
        <dbReference type="Proteomes" id="UP000092651"/>
    </source>
</evidence>
<sequence>MPHILLVEDDKRLSRLIGRGLLEQDMDVSFAYDGEKATELASTQDFDLIITDIIVPLKNGLDFCKEIKTLKPLIPVIMLTALGTTDDKLEGFDSGADDYLTKPFEMRELIARVKVLMKRFSLHSPTEQVLKYESIEMDLKLKSVSRSGIAIKLTPKEFNLMKYMLENPERVLSRSEIAENVWETHFDTGTNFIDVYINYIRKKIDKDFENKLIHTKAGMGFILKKGYEEHQQ</sequence>
<evidence type="ECO:0000256" key="7">
    <source>
        <dbReference type="PROSITE-ProRule" id="PRU01091"/>
    </source>
</evidence>
<dbReference type="Pfam" id="PF00486">
    <property type="entry name" value="Trans_reg_C"/>
    <property type="match status" value="1"/>
</dbReference>
<evidence type="ECO:0000256" key="6">
    <source>
        <dbReference type="PROSITE-ProRule" id="PRU00169"/>
    </source>
</evidence>
<dbReference type="CDD" id="cd00383">
    <property type="entry name" value="trans_reg_C"/>
    <property type="match status" value="1"/>
</dbReference>
<dbReference type="CDD" id="cd17574">
    <property type="entry name" value="REC_OmpR"/>
    <property type="match status" value="1"/>
</dbReference>
<feature type="modified residue" description="4-aspartylphosphate" evidence="6">
    <location>
        <position position="52"/>
    </location>
</feature>
<dbReference type="Gene3D" id="6.10.250.690">
    <property type="match status" value="1"/>
</dbReference>
<evidence type="ECO:0000256" key="3">
    <source>
        <dbReference type="ARBA" id="ARBA00023015"/>
    </source>
</evidence>
<keyword evidence="5" id="KW-0804">Transcription</keyword>
<dbReference type="GO" id="GO:0005829">
    <property type="term" value="C:cytosol"/>
    <property type="evidence" value="ECO:0007669"/>
    <property type="project" value="TreeGrafter"/>
</dbReference>
<keyword evidence="1 6" id="KW-0597">Phosphoprotein</keyword>
<dbReference type="SMART" id="SM00448">
    <property type="entry name" value="REC"/>
    <property type="match status" value="1"/>
</dbReference>
<comment type="caution">
    <text evidence="10">The sequence shown here is derived from an EMBL/GenBank/DDBJ whole genome shotgun (WGS) entry which is preliminary data.</text>
</comment>
<dbReference type="PROSITE" id="PS50110">
    <property type="entry name" value="RESPONSE_REGULATORY"/>
    <property type="match status" value="1"/>
</dbReference>
<evidence type="ECO:0000256" key="2">
    <source>
        <dbReference type="ARBA" id="ARBA00023012"/>
    </source>
</evidence>
<dbReference type="GO" id="GO:0032993">
    <property type="term" value="C:protein-DNA complex"/>
    <property type="evidence" value="ECO:0007669"/>
    <property type="project" value="TreeGrafter"/>
</dbReference>
<feature type="domain" description="OmpR/PhoB-type" evidence="9">
    <location>
        <begin position="127"/>
        <end position="225"/>
    </location>
</feature>
<dbReference type="InterPro" id="IPR036388">
    <property type="entry name" value="WH-like_DNA-bd_sf"/>
</dbReference>
<evidence type="ECO:0000256" key="5">
    <source>
        <dbReference type="ARBA" id="ARBA00023163"/>
    </source>
</evidence>
<dbReference type="FunFam" id="1.10.10.10:FF:000005">
    <property type="entry name" value="Two-component system response regulator"/>
    <property type="match status" value="1"/>
</dbReference>
<dbReference type="InterPro" id="IPR011006">
    <property type="entry name" value="CheY-like_superfamily"/>
</dbReference>
<dbReference type="PANTHER" id="PTHR48111:SF22">
    <property type="entry name" value="REGULATOR OF RPOS"/>
    <property type="match status" value="1"/>
</dbReference>
<evidence type="ECO:0000259" key="9">
    <source>
        <dbReference type="PROSITE" id="PS51755"/>
    </source>
</evidence>